<reference evidence="11 12" key="1">
    <citation type="submission" date="2022-05" db="EMBL/GenBank/DDBJ databases">
        <authorList>
            <consortium name="Genoscope - CEA"/>
            <person name="William W."/>
        </authorList>
    </citation>
    <scope>NUCLEOTIDE SEQUENCE [LARGE SCALE GENOMIC DNA]</scope>
</reference>
<evidence type="ECO:0000313" key="11">
    <source>
        <dbReference type="EMBL" id="CAH3023123.1"/>
    </source>
</evidence>
<evidence type="ECO:0000256" key="1">
    <source>
        <dbReference type="ARBA" id="ARBA00004651"/>
    </source>
</evidence>
<feature type="transmembrane region" description="Helical" evidence="9">
    <location>
        <begin position="102"/>
        <end position="121"/>
    </location>
</feature>
<feature type="transmembrane region" description="Helical" evidence="9">
    <location>
        <begin position="25"/>
        <end position="51"/>
    </location>
</feature>
<evidence type="ECO:0000256" key="7">
    <source>
        <dbReference type="ARBA" id="ARBA00023170"/>
    </source>
</evidence>
<dbReference type="Gene3D" id="1.20.1070.10">
    <property type="entry name" value="Rhodopsin 7-helix transmembrane proteins"/>
    <property type="match status" value="1"/>
</dbReference>
<keyword evidence="8" id="KW-0807">Transducer</keyword>
<evidence type="ECO:0000256" key="5">
    <source>
        <dbReference type="ARBA" id="ARBA00023040"/>
    </source>
</evidence>
<dbReference type="PROSITE" id="PS50262">
    <property type="entry name" value="G_PROTEIN_RECEP_F1_2"/>
    <property type="match status" value="1"/>
</dbReference>
<evidence type="ECO:0000256" key="2">
    <source>
        <dbReference type="ARBA" id="ARBA00022475"/>
    </source>
</evidence>
<dbReference type="EMBL" id="CALNXI010000248">
    <property type="protein sequence ID" value="CAH3023123.1"/>
    <property type="molecule type" value="Genomic_DNA"/>
</dbReference>
<accession>A0ABN8M599</accession>
<feature type="domain" description="G-protein coupled receptors family 1 profile" evidence="10">
    <location>
        <begin position="40"/>
        <end position="302"/>
    </location>
</feature>
<evidence type="ECO:0000313" key="12">
    <source>
        <dbReference type="Proteomes" id="UP001159427"/>
    </source>
</evidence>
<evidence type="ECO:0000259" key="10">
    <source>
        <dbReference type="PROSITE" id="PS50262"/>
    </source>
</evidence>
<keyword evidence="12" id="KW-1185">Reference proteome</keyword>
<dbReference type="InterPro" id="IPR017452">
    <property type="entry name" value="GPCR_Rhodpsn_7TM"/>
</dbReference>
<comment type="caution">
    <text evidence="11">The sequence shown here is derived from an EMBL/GenBank/DDBJ whole genome shotgun (WGS) entry which is preliminary data.</text>
</comment>
<dbReference type="CDD" id="cd00637">
    <property type="entry name" value="7tm_classA_rhodopsin-like"/>
    <property type="match status" value="1"/>
</dbReference>
<evidence type="ECO:0000256" key="6">
    <source>
        <dbReference type="ARBA" id="ARBA00023136"/>
    </source>
</evidence>
<comment type="subcellular location">
    <subcellularLocation>
        <location evidence="1">Cell membrane</location>
        <topology evidence="1">Multi-pass membrane protein</topology>
    </subcellularLocation>
</comment>
<keyword evidence="6 9" id="KW-0472">Membrane</keyword>
<feature type="transmembrane region" description="Helical" evidence="9">
    <location>
        <begin position="251"/>
        <end position="275"/>
    </location>
</feature>
<dbReference type="Pfam" id="PF00001">
    <property type="entry name" value="7tm_1"/>
    <property type="match status" value="1"/>
</dbReference>
<feature type="transmembrane region" description="Helical" evidence="9">
    <location>
        <begin position="141"/>
        <end position="162"/>
    </location>
</feature>
<organism evidence="11 12">
    <name type="scientific">Porites evermanni</name>
    <dbReference type="NCBI Taxonomy" id="104178"/>
    <lineage>
        <taxon>Eukaryota</taxon>
        <taxon>Metazoa</taxon>
        <taxon>Cnidaria</taxon>
        <taxon>Anthozoa</taxon>
        <taxon>Hexacorallia</taxon>
        <taxon>Scleractinia</taxon>
        <taxon>Fungiina</taxon>
        <taxon>Poritidae</taxon>
        <taxon>Porites</taxon>
    </lineage>
</organism>
<keyword evidence="7" id="KW-0675">Receptor</keyword>
<dbReference type="SUPFAM" id="SSF81321">
    <property type="entry name" value="Family A G protein-coupled receptor-like"/>
    <property type="match status" value="1"/>
</dbReference>
<keyword evidence="5" id="KW-0297">G-protein coupled receptor</keyword>
<evidence type="ECO:0000256" key="3">
    <source>
        <dbReference type="ARBA" id="ARBA00022692"/>
    </source>
</evidence>
<keyword evidence="4 9" id="KW-1133">Transmembrane helix</keyword>
<keyword evidence="3 9" id="KW-0812">Transmembrane</keyword>
<evidence type="ECO:0000256" key="4">
    <source>
        <dbReference type="ARBA" id="ARBA00022989"/>
    </source>
</evidence>
<protein>
    <recommendedName>
        <fullName evidence="10">G-protein coupled receptors family 1 profile domain-containing protein</fullName>
    </recommendedName>
</protein>
<gene>
    <name evidence="11" type="ORF">PEVE_00018167</name>
</gene>
<feature type="transmembrane region" description="Helical" evidence="9">
    <location>
        <begin position="58"/>
        <end position="82"/>
    </location>
</feature>
<keyword evidence="2" id="KW-1003">Cell membrane</keyword>
<dbReference type="Proteomes" id="UP001159427">
    <property type="component" value="Unassembled WGS sequence"/>
</dbReference>
<sequence length="564" mass="64097">MASTAGKAVNGVSKSEEDSSQIQKILIVFVFVASLFILVGNLLTIISVLFFTKQKNTFTLLLIALSLTDVLSVLGPNAIALFVSLDESKEFRDLFTLCRVQAWMIVFLRIAATLIITLLTLDRAFITVFPHFSRKQWKWKFFVVFFFGIWIVASFVATWPLLWLDGFHVSEETENIFCLFEYENPFGVFFVLFLFFSLAVCCFCFCMIFSTANRKSFSTKRARLDEGLSSSKQNDIVGSDAHSDTKELSRIAAFVAAIYFCCILPWTVAISLGIFSVDYPSLFGLCATQLPALSGLLNPLIYAITWPTYKQAYIRALQWTGTKCCNKKLKRSSRARSHNLISSMSANHSFWISDFFDETDADHENAFHILFGPTSYIKPLDFNPEELEMFEQQCAKNNNEETRRFSRKLKISLPRPVPYKRTEFHAHRNHFQDILDFIDEMTDEKRQNIGKRENLSVSEIKSGTSKAGRPAQTSKGYIASNQSAYKTSSLIGRHGAYHELSFSRKEPLEIHGLKQCRGHRTGEGCSCLGKSKCYIVHNKLQEADCLVSKERERFSSGEPLSSRM</sequence>
<evidence type="ECO:0000256" key="8">
    <source>
        <dbReference type="ARBA" id="ARBA00023224"/>
    </source>
</evidence>
<dbReference type="PANTHER" id="PTHR24228">
    <property type="entry name" value="B2 BRADYKININ RECEPTOR/ANGIOTENSIN II RECEPTOR"/>
    <property type="match status" value="1"/>
</dbReference>
<proteinExistence type="predicted"/>
<dbReference type="InterPro" id="IPR000276">
    <property type="entry name" value="GPCR_Rhodpsn"/>
</dbReference>
<feature type="transmembrane region" description="Helical" evidence="9">
    <location>
        <begin position="189"/>
        <end position="212"/>
    </location>
</feature>
<evidence type="ECO:0000256" key="9">
    <source>
        <dbReference type="SAM" id="Phobius"/>
    </source>
</evidence>
<name>A0ABN8M599_9CNID</name>
<dbReference type="PRINTS" id="PR00237">
    <property type="entry name" value="GPCRRHODOPSN"/>
</dbReference>
<dbReference type="PANTHER" id="PTHR24228:SF59">
    <property type="entry name" value="NEUROPEPTIDE RECEPTOR 15"/>
    <property type="match status" value="1"/>
</dbReference>